<sequence length="119" mass="12837">MPPHGTRTRGTAPRSPIAWTTPEGPGLLWAARPCRWSGAGECLARGRPAARDRRGPELLLTGRTLRDQGLMVTGLLDAGRPVPVLLEVIARPLPDPLLACLRRLVEYCSVSAVPGMRDP</sequence>
<evidence type="ECO:0000313" key="2">
    <source>
        <dbReference type="EMBL" id="BAG16864.1"/>
    </source>
</evidence>
<dbReference type="HOGENOM" id="CLU_2060082_0_0_11"/>
<protein>
    <submittedName>
        <fullName evidence="2">Uncharacterized protein</fullName>
    </submittedName>
</protein>
<reference evidence="2" key="2">
    <citation type="journal article" date="2008" name="J. Bacteriol.">
        <title>The genome sequence of the streptomycin-producing microorganism Streptomyces griseus IFO 13350.</title>
        <authorList>
            <person name="Ohnishi Y."/>
            <person name="Ishikawa J."/>
            <person name="Hara H."/>
            <person name="Suzuki H."/>
            <person name="Ikenoya M."/>
            <person name="Ikeda H."/>
            <person name="Yamashita A."/>
            <person name="Hattori M."/>
            <person name="Horinouchi S."/>
        </authorList>
    </citation>
    <scope>NUCLEOTIDE SEQUENCE</scope>
    <source>
        <strain evidence="2">NBRC 13350</strain>
    </source>
</reference>
<name>B1VKL9_STRGG</name>
<reference evidence="2" key="3">
    <citation type="journal article" date="2008" name="J. Biol. Chem.">
        <title>Phenolic lipids synthesized by type III polyketide synthase confer penicillin resistance on Streptomyces griseus.</title>
        <authorList>
            <person name="Funabashi M."/>
            <person name="Funa N."/>
            <person name="Horinouchi S."/>
        </authorList>
    </citation>
    <scope>NUCLEOTIDE SEQUENCE</scope>
    <source>
        <strain evidence="2">NBRC 13350</strain>
    </source>
</reference>
<feature type="region of interest" description="Disordered" evidence="1">
    <location>
        <begin position="1"/>
        <end position="23"/>
    </location>
</feature>
<dbReference type="KEGG" id="sgr:SGR_35t"/>
<dbReference type="EMBL" id="AP009493">
    <property type="protein sequence ID" value="BAG16864.1"/>
    <property type="molecule type" value="Genomic_DNA"/>
</dbReference>
<evidence type="ECO:0000313" key="3">
    <source>
        <dbReference type="EMBL" id="BAG23931.1"/>
    </source>
</evidence>
<dbReference type="EMBL" id="AP009493">
    <property type="protein sequence ID" value="BAG23931.1"/>
    <property type="molecule type" value="Genomic_DNA"/>
</dbReference>
<evidence type="ECO:0000256" key="1">
    <source>
        <dbReference type="SAM" id="MobiDB-lite"/>
    </source>
</evidence>
<dbReference type="KEGG" id="sgr:SGR_7104t"/>
<dbReference type="AlphaFoldDB" id="B1VKL9"/>
<reference evidence="4" key="1">
    <citation type="journal article" date="2008" name="J. Bacteriol.">
        <title>Genome sequence of the streptomycin-producing microorganism Streptomyces griseus IFO 13350.</title>
        <authorList>
            <person name="Ohnishi Y."/>
            <person name="Ishikawa J."/>
            <person name="Hara H."/>
            <person name="Suzuki H."/>
            <person name="Ikenoya M."/>
            <person name="Ikeda H."/>
            <person name="Yamashita A."/>
            <person name="Hattori M."/>
            <person name="Horinouchi S."/>
        </authorList>
    </citation>
    <scope>NUCLEOTIDE SEQUENCE [LARGE SCALE GENOMIC DNA]</scope>
    <source>
        <strain evidence="4">JCM 4626 / NBRC 13350</strain>
    </source>
</reference>
<organism evidence="2 4">
    <name type="scientific">Streptomyces griseus subsp. griseus (strain JCM 4626 / CBS 651.72 / NBRC 13350 / KCC S-0626 / ISP 5235)</name>
    <dbReference type="NCBI Taxonomy" id="455632"/>
    <lineage>
        <taxon>Bacteria</taxon>
        <taxon>Bacillati</taxon>
        <taxon>Actinomycetota</taxon>
        <taxon>Actinomycetes</taxon>
        <taxon>Kitasatosporales</taxon>
        <taxon>Streptomycetaceae</taxon>
        <taxon>Streptomyces</taxon>
    </lineage>
</organism>
<evidence type="ECO:0000313" key="4">
    <source>
        <dbReference type="Proteomes" id="UP000001685"/>
    </source>
</evidence>
<dbReference type="Proteomes" id="UP000001685">
    <property type="component" value="Chromosome"/>
</dbReference>
<gene>
    <name evidence="2" type="ordered locus">SGR_35t</name>
    <name evidence="3" type="ordered locus">SGR_7104t</name>
</gene>
<accession>B1VKL9</accession>
<reference evidence="2" key="4">
    <citation type="journal article" date="2008" name="Microbiology">
        <title>Conditionally positive effect of the TetR-family transcriptional regulator AtrA on streptomycin production by Streptomyces griseus.</title>
        <authorList>
            <person name="Hirano S."/>
            <person name="Tanaka K."/>
            <person name="Ohnishi Y."/>
            <person name="Horinouchi S."/>
        </authorList>
    </citation>
    <scope>NUCLEOTIDE SEQUENCE</scope>
    <source>
        <strain evidence="2">NBRC 13350</strain>
    </source>
</reference>
<proteinExistence type="predicted"/>